<feature type="domain" description="Organic solvent tolerance-like N-terminal" evidence="2">
    <location>
        <begin position="44"/>
        <end position="157"/>
    </location>
</feature>
<gene>
    <name evidence="3" type="ORF">G293_02030</name>
</gene>
<keyword evidence="4" id="KW-1185">Reference proteome</keyword>
<dbReference type="PATRIC" id="fig|1277257.4.peg.439"/>
<dbReference type="AlphaFoldDB" id="A0A0G3I6D6"/>
<dbReference type="Proteomes" id="UP000035503">
    <property type="component" value="Chromosome"/>
</dbReference>
<dbReference type="Pfam" id="PF03968">
    <property type="entry name" value="LptD_N"/>
    <property type="match status" value="1"/>
</dbReference>
<organism evidence="3 4">
    <name type="scientific">Candidatus Liberibacter africanus PTSAPSY</name>
    <dbReference type="NCBI Taxonomy" id="1277257"/>
    <lineage>
        <taxon>Bacteria</taxon>
        <taxon>Pseudomonadati</taxon>
        <taxon>Pseudomonadota</taxon>
        <taxon>Alphaproteobacteria</taxon>
        <taxon>Hyphomicrobiales</taxon>
        <taxon>Rhizobiaceae</taxon>
        <taxon>Liberibacter</taxon>
    </lineage>
</organism>
<evidence type="ECO:0000259" key="2">
    <source>
        <dbReference type="Pfam" id="PF03968"/>
    </source>
</evidence>
<evidence type="ECO:0000256" key="1">
    <source>
        <dbReference type="SAM" id="SignalP"/>
    </source>
</evidence>
<evidence type="ECO:0000313" key="3">
    <source>
        <dbReference type="EMBL" id="AKK20038.1"/>
    </source>
</evidence>
<dbReference type="OrthoDB" id="9811926at2"/>
<feature type="signal peptide" evidence="1">
    <location>
        <begin position="1"/>
        <end position="27"/>
    </location>
</feature>
<dbReference type="EMBL" id="CP004021">
    <property type="protein sequence ID" value="AKK20038.1"/>
    <property type="molecule type" value="Genomic_DNA"/>
</dbReference>
<proteinExistence type="predicted"/>
<protein>
    <submittedName>
        <fullName evidence="3">OstA family protein</fullName>
    </submittedName>
</protein>
<keyword evidence="1" id="KW-0732">Signal</keyword>
<sequence>MSFFLNNIRKHLVTLAFVLLTFNLSQASNPYVTRFKVFGNEKIHIKSDVLEIKDVAREALFLGNVLVTQGDFVLKSEKMTVYYQNKNHNDGNKIDRMDIERNIVIKSGDITSMASNGYFDFQKRVMVLVGDHGQKVVLRENKNTFWGCKLIVNLDTNLANLQGCGSDQVKSIIHYN</sequence>
<reference evidence="3 4" key="1">
    <citation type="journal article" date="2015" name="Genome Announc.">
        <title>Complete Genome Sequence of 'Candidatus Liberibacter africanus,' a Bacterium Associated with Citrus Huanglongbing.</title>
        <authorList>
            <person name="Lin H."/>
            <person name="Pietersen G."/>
            <person name="Han C."/>
            <person name="Read D.A."/>
            <person name="Lou B."/>
            <person name="Gupta G."/>
            <person name="Civerolo E.L."/>
        </authorList>
    </citation>
    <scope>NUCLEOTIDE SEQUENCE [LARGE SCALE GENOMIC DNA]</scope>
    <source>
        <strain evidence="3 4">PTSAPSY</strain>
    </source>
</reference>
<feature type="chain" id="PRO_5002555423" evidence="1">
    <location>
        <begin position="28"/>
        <end position="176"/>
    </location>
</feature>
<name>A0A0G3I6D6_LIBAF</name>
<accession>A0A0G3I6D6</accession>
<dbReference type="Gene3D" id="2.60.450.10">
    <property type="entry name" value="Lipopolysaccharide (LPS) transport protein A like domain"/>
    <property type="match status" value="1"/>
</dbReference>
<dbReference type="InterPro" id="IPR005653">
    <property type="entry name" value="OstA-like_N"/>
</dbReference>
<dbReference type="RefSeq" id="WP_047264086.1">
    <property type="nucleotide sequence ID" value="NZ_CP004021.1"/>
</dbReference>
<dbReference type="STRING" id="1277257.G293_02030"/>
<evidence type="ECO:0000313" key="4">
    <source>
        <dbReference type="Proteomes" id="UP000035503"/>
    </source>
</evidence>
<dbReference type="KEGG" id="lau:G293_02030"/>